<protein>
    <submittedName>
        <fullName evidence="1">Uncharacterized protein</fullName>
    </submittedName>
</protein>
<proteinExistence type="predicted"/>
<reference evidence="1" key="1">
    <citation type="submission" date="2022-07" db="EMBL/GenBank/DDBJ databases">
        <title>Marinobacter iranensis a new bacterium isolate from a hipersaline lake in Iran.</title>
        <authorList>
            <person name="Mohammad A.M.A."/>
            <person name="Cristina S.-P."/>
            <person name="Antonio V."/>
        </authorList>
    </citation>
    <scope>NUCLEOTIDE SEQUENCE</scope>
    <source>
        <strain evidence="1">71-i</strain>
    </source>
</reference>
<accession>A0ABT5YGR0</accession>
<dbReference type="RefSeq" id="WP_275710402.1">
    <property type="nucleotide sequence ID" value="NZ_JANCMW010000033.1"/>
</dbReference>
<name>A0ABT5YGR0_9GAMM</name>
<dbReference type="EMBL" id="JANCMW010000033">
    <property type="protein sequence ID" value="MDF0752764.1"/>
    <property type="molecule type" value="Genomic_DNA"/>
</dbReference>
<comment type="caution">
    <text evidence="1">The sequence shown here is derived from an EMBL/GenBank/DDBJ whole genome shotgun (WGS) entry which is preliminary data.</text>
</comment>
<sequence length="122" mass="14141">STTAFRRLRLRKTLKYCPGLVDHYNEFKDIAPWKFKRRLSCLCRPMIPVGGNRYLSSAFLLRQGIGYFLDLARDGLFIPSFFSSKAMQSYVGKKTGERGLWFNEVVAQTLTENGFEQSENWT</sequence>
<feature type="non-terminal residue" evidence="1">
    <location>
        <position position="1"/>
    </location>
</feature>
<keyword evidence="2" id="KW-1185">Reference proteome</keyword>
<organism evidence="1 2">
    <name type="scientific">Marinobacter iranensis</name>
    <dbReference type="NCBI Taxonomy" id="2962607"/>
    <lineage>
        <taxon>Bacteria</taxon>
        <taxon>Pseudomonadati</taxon>
        <taxon>Pseudomonadota</taxon>
        <taxon>Gammaproteobacteria</taxon>
        <taxon>Pseudomonadales</taxon>
        <taxon>Marinobacteraceae</taxon>
        <taxon>Marinobacter</taxon>
    </lineage>
</organism>
<gene>
    <name evidence="1" type="ORF">NLU14_21295</name>
</gene>
<evidence type="ECO:0000313" key="1">
    <source>
        <dbReference type="EMBL" id="MDF0752764.1"/>
    </source>
</evidence>
<dbReference type="Proteomes" id="UP001143391">
    <property type="component" value="Unassembled WGS sequence"/>
</dbReference>
<evidence type="ECO:0000313" key="2">
    <source>
        <dbReference type="Proteomes" id="UP001143391"/>
    </source>
</evidence>